<dbReference type="InterPro" id="IPR050260">
    <property type="entry name" value="FAD-bd_OxRdtase"/>
</dbReference>
<keyword evidence="4" id="KW-0274">FAD</keyword>
<feature type="domain" description="Rhodanese" evidence="7">
    <location>
        <begin position="463"/>
        <end position="551"/>
    </location>
</feature>
<dbReference type="PRINTS" id="PR00368">
    <property type="entry name" value="FADPNR"/>
</dbReference>
<dbReference type="SUPFAM" id="SSF55424">
    <property type="entry name" value="FAD/NAD-linked reductases, dimerisation (C-terminal) domain"/>
    <property type="match status" value="1"/>
</dbReference>
<evidence type="ECO:0000256" key="1">
    <source>
        <dbReference type="ARBA" id="ARBA00001974"/>
    </source>
</evidence>
<evidence type="ECO:0000256" key="4">
    <source>
        <dbReference type="ARBA" id="ARBA00022827"/>
    </source>
</evidence>
<organism evidence="8 9">
    <name type="scientific">Koleobacter methoxysyntrophicus</name>
    <dbReference type="NCBI Taxonomy" id="2751313"/>
    <lineage>
        <taxon>Bacteria</taxon>
        <taxon>Bacillati</taxon>
        <taxon>Bacillota</taxon>
        <taxon>Clostridia</taxon>
        <taxon>Koleobacterales</taxon>
        <taxon>Koleobacteraceae</taxon>
        <taxon>Koleobacter</taxon>
    </lineage>
</organism>
<proteinExistence type="inferred from homology"/>
<dbReference type="PROSITE" id="PS01148">
    <property type="entry name" value="UPF0033"/>
    <property type="match status" value="1"/>
</dbReference>
<dbReference type="Gene3D" id="3.40.250.10">
    <property type="entry name" value="Rhodanese-like domain"/>
    <property type="match status" value="1"/>
</dbReference>
<dbReference type="InterPro" id="IPR036873">
    <property type="entry name" value="Rhodanese-like_dom_sf"/>
</dbReference>
<dbReference type="InterPro" id="IPR016156">
    <property type="entry name" value="FAD/NAD-linked_Rdtase_dimer_sf"/>
</dbReference>
<dbReference type="AlphaFoldDB" id="A0A8A0RPE5"/>
<dbReference type="Pfam" id="PF07992">
    <property type="entry name" value="Pyr_redox_2"/>
    <property type="match status" value="1"/>
</dbReference>
<dbReference type="Pfam" id="PF13686">
    <property type="entry name" value="DrsE_2"/>
    <property type="match status" value="1"/>
</dbReference>
<dbReference type="PANTHER" id="PTHR43429:SF1">
    <property type="entry name" value="NAD(P)H SULFUR OXIDOREDUCTASE (COA-DEPENDENT)"/>
    <property type="match status" value="1"/>
</dbReference>
<dbReference type="EC" id="1.8.1.14" evidence="8"/>
<dbReference type="Pfam" id="PF00581">
    <property type="entry name" value="Rhodanese"/>
    <property type="match status" value="1"/>
</dbReference>
<protein>
    <submittedName>
        <fullName evidence="8">Coenzyme A disulfide reductase</fullName>
        <ecNumber evidence="8">1.8.1.14</ecNumber>
    </submittedName>
</protein>
<evidence type="ECO:0000256" key="6">
    <source>
        <dbReference type="ARBA" id="ARBA00023284"/>
    </source>
</evidence>
<dbReference type="KEGG" id="kme:H0A61_01801"/>
<dbReference type="InterPro" id="IPR032836">
    <property type="entry name" value="DsrE2-like"/>
</dbReference>
<name>A0A8A0RPE5_9FIRM</name>
<evidence type="ECO:0000256" key="2">
    <source>
        <dbReference type="ARBA" id="ARBA00009130"/>
    </source>
</evidence>
<keyword evidence="9" id="KW-1185">Reference proteome</keyword>
<dbReference type="Gene3D" id="3.40.1260.10">
    <property type="entry name" value="DsrEFH-like"/>
    <property type="match status" value="1"/>
</dbReference>
<dbReference type="InterPro" id="IPR001455">
    <property type="entry name" value="TusA-like"/>
</dbReference>
<evidence type="ECO:0000313" key="8">
    <source>
        <dbReference type="EMBL" id="QSQ09438.1"/>
    </source>
</evidence>
<sequence length="827" mass="90800">MKVIIIGGVAGGASAAARLRRINEEARIIMFERGEYISFANCGLPYYIGGTIEERDALLVQTPEEMKARFNIDIRVNSEVLLIDRENKKVLVRDLKTGKDYQESYDKIVLSPGTYPLKPPIPGIESKNIYTLRNIPDTDAIKETIDLRKPERAVVVGGGFIGLEMAENLHARGIDVTIVEMADQVMPPLDYEMASIVHEHILSKGVKLFPEDGVKAFREEGDSTVVVLQSGREISADIVILSIGVRPEVKLAKEAGLEIGERGGIKVNSYLQTSDPDIYAIGDAVEVKDFVNGSSTLIPLAGPANKQGRTAANNICGYREEYKGTQGTAIAKVFDLTVAATGNSEKILKKLGIEYRKTVTDSDSHAGYYPGAFPMTIKLLYTPEGRILGAQIVGYNGVDKRIDILAAAIRFGKSIFDLQELELAYAPPYSSAKDPVNIAGYTASNYLKGLMDVIHWDEIDGLAQEKTFILDVREPDARQAGYIKGSVNIPLSQLRDRIDEVPRDKNIVVYCKIGLTAYIACRMLAQKGYTNVKNLSGGFKLYKTVKQAQKKLEEQYTGQNISANADKKEKREQLEGDMMVSGKRVKLNACGLSCPGPVMKVYKAMEELSQGDVLEVYATDPGFLNDIKNWCESTGNMLLESGRDEKGFYAHIRKGPIESVEQAGSHVQGIKNDGKTIVVFSGDLDKAIASFIIANGAAAMGKKVTMFFTFWGLNILRKEEQVRVNKGLMDRMFGMMMPRGSKKLGLSKMNMGGIGARLIRKVMKDKNVSSLEELIDQARGNGVRLVACNMSMDVMGIKREELIDGIEVGGVAAYLGEAEKSNVNLFI</sequence>
<dbReference type="InterPro" id="IPR023753">
    <property type="entry name" value="FAD/NAD-binding_dom"/>
</dbReference>
<dbReference type="SUPFAM" id="SSF75169">
    <property type="entry name" value="DsrEFH-like"/>
    <property type="match status" value="1"/>
</dbReference>
<dbReference type="SUPFAM" id="SSF51905">
    <property type="entry name" value="FAD/NAD(P)-binding domain"/>
    <property type="match status" value="1"/>
</dbReference>
<keyword evidence="5 8" id="KW-0560">Oxidoreductase</keyword>
<dbReference type="SUPFAM" id="SSF52821">
    <property type="entry name" value="Rhodanese/Cell cycle control phosphatase"/>
    <property type="match status" value="1"/>
</dbReference>
<keyword evidence="3" id="KW-0285">Flavoprotein</keyword>
<dbReference type="PROSITE" id="PS50206">
    <property type="entry name" value="RHODANESE_3"/>
    <property type="match status" value="1"/>
</dbReference>
<dbReference type="InterPro" id="IPR036188">
    <property type="entry name" value="FAD/NAD-bd_sf"/>
</dbReference>
<dbReference type="InterPro" id="IPR027396">
    <property type="entry name" value="DsrEFH-like"/>
</dbReference>
<dbReference type="SMART" id="SM00450">
    <property type="entry name" value="RHOD"/>
    <property type="match status" value="1"/>
</dbReference>
<dbReference type="Proteomes" id="UP000662904">
    <property type="component" value="Chromosome"/>
</dbReference>
<dbReference type="PRINTS" id="PR00411">
    <property type="entry name" value="PNDRDTASEI"/>
</dbReference>
<accession>A0A8A0RPE5</accession>
<evidence type="ECO:0000313" key="9">
    <source>
        <dbReference type="Proteomes" id="UP000662904"/>
    </source>
</evidence>
<dbReference type="InterPro" id="IPR004099">
    <property type="entry name" value="Pyr_nucl-diS_OxRdtase_dimer"/>
</dbReference>
<dbReference type="PANTHER" id="PTHR43429">
    <property type="entry name" value="PYRIDINE NUCLEOTIDE-DISULFIDE OXIDOREDUCTASE DOMAIN-CONTAINING"/>
    <property type="match status" value="1"/>
</dbReference>
<evidence type="ECO:0000259" key="7">
    <source>
        <dbReference type="PROSITE" id="PS50206"/>
    </source>
</evidence>
<dbReference type="InterPro" id="IPR001763">
    <property type="entry name" value="Rhodanese-like_dom"/>
</dbReference>
<comment type="similarity">
    <text evidence="2">Belongs to the class-III pyridine nucleotide-disulfide oxidoreductase family.</text>
</comment>
<dbReference type="SUPFAM" id="SSF64307">
    <property type="entry name" value="SirA-like"/>
    <property type="match status" value="1"/>
</dbReference>
<reference evidence="8" key="1">
    <citation type="submission" date="2020-07" db="EMBL/GenBank/DDBJ databases">
        <title>Koleobacter methoxysyntrophicus gen. nov., sp. nov., a novel anaerobic bacterium isolated from deep subsurface oil field and proposal of Koleobacterales ord. nov. in the phylum Firmicutes.</title>
        <authorList>
            <person name="Sakamoto S."/>
            <person name="Tamaki H."/>
        </authorList>
    </citation>
    <scope>NUCLEOTIDE SEQUENCE</scope>
    <source>
        <strain evidence="8">NRmbB1</strain>
    </source>
</reference>
<evidence type="ECO:0000256" key="5">
    <source>
        <dbReference type="ARBA" id="ARBA00023002"/>
    </source>
</evidence>
<comment type="cofactor">
    <cofactor evidence="1">
        <name>FAD</name>
        <dbReference type="ChEBI" id="CHEBI:57692"/>
    </cofactor>
</comment>
<dbReference type="Gene3D" id="3.50.50.60">
    <property type="entry name" value="FAD/NAD(P)-binding domain"/>
    <property type="match status" value="2"/>
</dbReference>
<evidence type="ECO:0000256" key="3">
    <source>
        <dbReference type="ARBA" id="ARBA00022630"/>
    </source>
</evidence>
<keyword evidence="6" id="KW-0676">Redox-active center</keyword>
<dbReference type="EMBL" id="CP059066">
    <property type="protein sequence ID" value="QSQ09438.1"/>
    <property type="molecule type" value="Genomic_DNA"/>
</dbReference>
<dbReference type="GO" id="GO:0050451">
    <property type="term" value="F:CoA-disulfide reductase (NADPH) activity"/>
    <property type="evidence" value="ECO:0007669"/>
    <property type="project" value="UniProtKB-EC"/>
</dbReference>
<dbReference type="Gene3D" id="3.30.110.40">
    <property type="entry name" value="TusA-like domain"/>
    <property type="match status" value="1"/>
</dbReference>
<dbReference type="InterPro" id="IPR036868">
    <property type="entry name" value="TusA-like_sf"/>
</dbReference>
<dbReference type="Pfam" id="PF02852">
    <property type="entry name" value="Pyr_redox_dim"/>
    <property type="match status" value="1"/>
</dbReference>
<dbReference type="Pfam" id="PF01206">
    <property type="entry name" value="TusA"/>
    <property type="match status" value="1"/>
</dbReference>
<gene>
    <name evidence="8" type="primary">cdr</name>
    <name evidence="8" type="ORF">H0A61_01801</name>
</gene>
<dbReference type="RefSeq" id="WP_206706795.1">
    <property type="nucleotide sequence ID" value="NZ_CP059066.1"/>
</dbReference>